<sequence>MTSYTIREAAQAAGVSEGTVRRLIKIGRLSAEKEKGVYRISEEAVKNYLADKGKSEKKVEAPEVVKSKPQEDKMYQEMKDRIAALEAELKDCQSLIVKLTAKTLKESKPPDNRGAIKRMTEWFVGKKE</sequence>
<feature type="coiled-coil region" evidence="1">
    <location>
        <begin position="68"/>
        <end position="102"/>
    </location>
</feature>
<dbReference type="Proteomes" id="UP000485569">
    <property type="component" value="Unassembled WGS sequence"/>
</dbReference>
<protein>
    <submittedName>
        <fullName evidence="4">Helix-turn-helix domain protein</fullName>
    </submittedName>
</protein>
<feature type="domain" description="Helix-turn-helix" evidence="3">
    <location>
        <begin position="4"/>
        <end position="51"/>
    </location>
</feature>
<keyword evidence="1" id="KW-0175">Coiled coil</keyword>
<dbReference type="NCBIfam" id="TIGR01764">
    <property type="entry name" value="excise"/>
    <property type="match status" value="1"/>
</dbReference>
<comment type="caution">
    <text evidence="4">The sequence shown here is derived from an EMBL/GenBank/DDBJ whole genome shotgun (WGS) entry which is preliminary data.</text>
</comment>
<name>A0A1V5SN36_9BACT</name>
<proteinExistence type="predicted"/>
<evidence type="ECO:0000256" key="2">
    <source>
        <dbReference type="SAM" id="MobiDB-lite"/>
    </source>
</evidence>
<dbReference type="InterPro" id="IPR041657">
    <property type="entry name" value="HTH_17"/>
</dbReference>
<dbReference type="InterPro" id="IPR009061">
    <property type="entry name" value="DNA-bd_dom_put_sf"/>
</dbReference>
<dbReference type="GO" id="GO:0003677">
    <property type="term" value="F:DNA binding"/>
    <property type="evidence" value="ECO:0007669"/>
    <property type="project" value="InterPro"/>
</dbReference>
<dbReference type="AlphaFoldDB" id="A0A1V5SN36"/>
<dbReference type="InterPro" id="IPR010093">
    <property type="entry name" value="SinI_DNA-bd"/>
</dbReference>
<organism evidence="4">
    <name type="scientific">Candidatus Atribacter allofermentans</name>
    <dbReference type="NCBI Taxonomy" id="1852833"/>
    <lineage>
        <taxon>Bacteria</taxon>
        <taxon>Pseudomonadati</taxon>
        <taxon>Atribacterota</taxon>
        <taxon>Atribacteria</taxon>
        <taxon>Atribacterales</taxon>
        <taxon>Atribacteraceae</taxon>
        <taxon>Atribacter</taxon>
    </lineage>
</organism>
<evidence type="ECO:0000256" key="1">
    <source>
        <dbReference type="SAM" id="Coils"/>
    </source>
</evidence>
<feature type="region of interest" description="Disordered" evidence="2">
    <location>
        <begin position="107"/>
        <end position="128"/>
    </location>
</feature>
<reference evidence="4" key="1">
    <citation type="submission" date="2017-02" db="EMBL/GenBank/DDBJ databases">
        <title>Delving into the versatile metabolic prowess of the omnipresent phylum Bacteroidetes.</title>
        <authorList>
            <person name="Nobu M.K."/>
            <person name="Mei R."/>
            <person name="Narihiro T."/>
            <person name="Kuroda K."/>
            <person name="Liu W.-T."/>
        </authorList>
    </citation>
    <scope>NUCLEOTIDE SEQUENCE</scope>
    <source>
        <strain evidence="4">ADurb.Bin276</strain>
    </source>
</reference>
<gene>
    <name evidence="4" type="ORF">BWY41_01572</name>
</gene>
<feature type="compositionally biased region" description="Basic and acidic residues" evidence="2">
    <location>
        <begin position="118"/>
        <end position="128"/>
    </location>
</feature>
<accession>A0A1V5SN36</accession>
<dbReference type="Gene3D" id="1.10.1660.10">
    <property type="match status" value="1"/>
</dbReference>
<evidence type="ECO:0000313" key="4">
    <source>
        <dbReference type="EMBL" id="OQA55908.1"/>
    </source>
</evidence>
<dbReference type="Pfam" id="PF12728">
    <property type="entry name" value="HTH_17"/>
    <property type="match status" value="1"/>
</dbReference>
<dbReference type="EMBL" id="MWBQ01000135">
    <property type="protein sequence ID" value="OQA55908.1"/>
    <property type="molecule type" value="Genomic_DNA"/>
</dbReference>
<dbReference type="SUPFAM" id="SSF46955">
    <property type="entry name" value="Putative DNA-binding domain"/>
    <property type="match status" value="1"/>
</dbReference>
<evidence type="ECO:0000259" key="3">
    <source>
        <dbReference type="Pfam" id="PF12728"/>
    </source>
</evidence>